<evidence type="ECO:0000256" key="1">
    <source>
        <dbReference type="ARBA" id="ARBA00023235"/>
    </source>
</evidence>
<reference evidence="3 4" key="1">
    <citation type="submission" date="2016-08" db="EMBL/GenBank/DDBJ databases">
        <title>New Insights into Marine Group III Euryarchaeota, from dark to light.</title>
        <authorList>
            <person name="Haro-Moreno J.M."/>
            <person name="Rodriguez-Valera F."/>
            <person name="Lopez-Garcia P."/>
            <person name="Moreira D."/>
            <person name="Martin-Cuadrado A.B."/>
        </authorList>
    </citation>
    <scope>NUCLEOTIDE SEQUENCE [LARGE SCALE GENOMIC DNA]</scope>
    <source>
        <strain evidence="3">CG-Epi4</strain>
    </source>
</reference>
<feature type="domain" description="Methylmalonyl-CoA mutase alpha/beta chain catalytic" evidence="2">
    <location>
        <begin position="35"/>
        <end position="531"/>
    </location>
</feature>
<evidence type="ECO:0000313" key="3">
    <source>
        <dbReference type="EMBL" id="OIR21297.1"/>
    </source>
</evidence>
<dbReference type="SUPFAM" id="SSF51703">
    <property type="entry name" value="Cobalamin (vitamin B12)-dependent enzymes"/>
    <property type="match status" value="1"/>
</dbReference>
<keyword evidence="1" id="KW-0413">Isomerase</keyword>
<dbReference type="InterPro" id="IPR006099">
    <property type="entry name" value="MeMalonylCoA_mutase_a/b_cat"/>
</dbReference>
<dbReference type="GO" id="GO:0031419">
    <property type="term" value="F:cobalamin binding"/>
    <property type="evidence" value="ECO:0007669"/>
    <property type="project" value="InterPro"/>
</dbReference>
<evidence type="ECO:0000313" key="4">
    <source>
        <dbReference type="Proteomes" id="UP000183375"/>
    </source>
</evidence>
<name>A0A1J5TK08_9ARCH</name>
<dbReference type="PANTHER" id="PTHR48101:SF1">
    <property type="entry name" value="METHYLMALONYL-COA MUTASE, LARGE SUBUNIT"/>
    <property type="match status" value="1"/>
</dbReference>
<dbReference type="AlphaFoldDB" id="A0A1J5TK08"/>
<gene>
    <name evidence="3" type="ORF">BEU01_02890</name>
</gene>
<dbReference type="InterPro" id="IPR006098">
    <property type="entry name" value="MMCoA_mutase_a_cat"/>
</dbReference>
<dbReference type="PANTHER" id="PTHR48101">
    <property type="entry name" value="METHYLMALONYL-COA MUTASE, MITOCHONDRIAL-RELATED"/>
    <property type="match status" value="1"/>
</dbReference>
<dbReference type="Gene3D" id="3.20.20.240">
    <property type="entry name" value="Methylmalonyl-CoA mutase"/>
    <property type="match status" value="1"/>
</dbReference>
<comment type="caution">
    <text evidence="3">The sequence shown here is derived from an EMBL/GenBank/DDBJ whole genome shotgun (WGS) entry which is preliminary data.</text>
</comment>
<organism evidence="3 4">
    <name type="scientific">Marine Group III euryarchaeote CG-Epi4</name>
    <dbReference type="NCBI Taxonomy" id="1888998"/>
    <lineage>
        <taxon>Archaea</taxon>
        <taxon>Methanobacteriati</taxon>
        <taxon>Thermoplasmatota</taxon>
        <taxon>Thermoplasmata</taxon>
        <taxon>Candidatus Thermoprofundales</taxon>
    </lineage>
</organism>
<proteinExistence type="predicted"/>
<dbReference type="Pfam" id="PF01642">
    <property type="entry name" value="MM_CoA_mutase"/>
    <property type="match status" value="1"/>
</dbReference>
<dbReference type="EMBL" id="MIYX01000010">
    <property type="protein sequence ID" value="OIR21297.1"/>
    <property type="molecule type" value="Genomic_DNA"/>
</dbReference>
<accession>A0A1J5TK08</accession>
<protein>
    <submittedName>
        <fullName evidence="3">Methylmalonyl-CoA mutase</fullName>
    </submittedName>
</protein>
<evidence type="ECO:0000259" key="2">
    <source>
        <dbReference type="Pfam" id="PF01642"/>
    </source>
</evidence>
<dbReference type="GO" id="GO:0004494">
    <property type="term" value="F:methylmalonyl-CoA mutase activity"/>
    <property type="evidence" value="ECO:0007669"/>
    <property type="project" value="InterPro"/>
</dbReference>
<dbReference type="InterPro" id="IPR016176">
    <property type="entry name" value="Cbl-dep_enz_cat"/>
</dbReference>
<dbReference type="Proteomes" id="UP000183375">
    <property type="component" value="Unassembled WGS sequence"/>
</dbReference>
<dbReference type="NCBIfam" id="TIGR00641">
    <property type="entry name" value="acid_CoA_mut_N"/>
    <property type="match status" value="1"/>
</dbReference>
<sequence length="538" mass="60706">MSKKRWEDETLKPTLDRYPERKEALLDNKERLNIPEDVKNTENEFPGSFPYTRGIHPTGYRGKMWTMRQYAGFGTAEETNKRFRYLLDEGQTGLSVAFDLPTQIGYDSDDPMSQGEVGKVGVAIDTIEDMKQLFDGVPLDTVSTSMTINAPASMLLAMYVATGQSQGVKESQLRGTIQNDILKEYIARGTYIFPPEQSMRLTTDVFEYCSKKIPKWNTISVSGYHIREAGCSTEQELAFTIANGVTYARAAVEKGLDVDDFAPRMAFFFNGHNDFLHEIAKYRAARQIWARIMKKEFNAKNEKSMMLRFHTQTGGSTLTAQQPHNNVVRTAIQALSAVLGGTQSLHTNSMDEALGLPSEKAAKVALRTQQIIAEESGIPFTIDPLAGSYTIESMTEELVANTMEIIERIDTNGGMLQCIEEGWVQSQIMDSAYKYQREIEENERIIVGVNKYKDDEEGRSEVTKINEKLIKEKIGKLLILKEKRGNVEEYIDKITQYATTDENLLPHIIEAVSAKVSLGEICNSLRKVWGEYRPKDII</sequence>